<sequence>MMAKPIRANFEGAGGAELSARIDLPAGHPKAFALFAHCFTCSKDLTASRAVATALTKSGIGVLRFDFTGLGGSGGDFGSSNFTMNLGDLERAARYLEENYQAPSLLVGHSLGGAAVIAVAQKLPSVKAVATIGAPADVAHVTHQFGESADAIQRDGSAEVSLAGRPFTITKQFLDDLDEHDVEACAGALKRPLLVLHAPTDDTVGIDNASRLFLAAKHPKSFVSLDTADHLLTSKEDAAYAADVIAAWAERYIGNGLELAEGAAEEAMDVTVRETGQGKFQALVKAGPHMMLADEPTSVDGGLGTGPSPYEYLSTALGACTSMTIRMYADFKKIPLDRVSVKVSHEKCHADSMKDGMEKDTPTDCFTREIALEGDLSDEQRERMLQIADRCPVHKTLERGSHITTRGAPAS</sequence>
<dbReference type="Pfam" id="PF02566">
    <property type="entry name" value="OsmC"/>
    <property type="match status" value="1"/>
</dbReference>
<dbReference type="AlphaFoldDB" id="A0A7Y3RLW2"/>
<gene>
    <name evidence="2" type="ORF">HK107_08665</name>
</gene>
<dbReference type="Proteomes" id="UP000536835">
    <property type="component" value="Unassembled WGS sequence"/>
</dbReference>
<organism evidence="2 3">
    <name type="scientific">Parvularcula mediterranea</name>
    <dbReference type="NCBI Taxonomy" id="2732508"/>
    <lineage>
        <taxon>Bacteria</taxon>
        <taxon>Pseudomonadati</taxon>
        <taxon>Pseudomonadota</taxon>
        <taxon>Alphaproteobacteria</taxon>
        <taxon>Parvularculales</taxon>
        <taxon>Parvularculaceae</taxon>
        <taxon>Parvularcula</taxon>
    </lineage>
</organism>
<keyword evidence="3" id="KW-1185">Reference proteome</keyword>
<evidence type="ECO:0000313" key="2">
    <source>
        <dbReference type="EMBL" id="NNU16390.1"/>
    </source>
</evidence>
<comment type="caution">
    <text evidence="2">The sequence shown here is derived from an EMBL/GenBank/DDBJ whole genome shotgun (WGS) entry which is preliminary data.</text>
</comment>
<reference evidence="2 3" key="1">
    <citation type="submission" date="2020-05" db="EMBL/GenBank/DDBJ databases">
        <title>Parvularcula mediterraneae sp. nov., isolated from polypropylene straw from shallow seawater of the seashore of Laganas in Zakynthos island, Greece.</title>
        <authorList>
            <person name="Szabo I."/>
            <person name="Al-Omari J."/>
            <person name="Rado J."/>
            <person name="Szerdahelyi G.S."/>
        </authorList>
    </citation>
    <scope>NUCLEOTIDE SEQUENCE [LARGE SCALE GENOMIC DNA]</scope>
    <source>
        <strain evidence="2 3">ZS-1/3</strain>
    </source>
</reference>
<dbReference type="InterPro" id="IPR036102">
    <property type="entry name" value="OsmC/Ohrsf"/>
</dbReference>
<dbReference type="SUPFAM" id="SSF53474">
    <property type="entry name" value="alpha/beta-Hydrolases"/>
    <property type="match status" value="1"/>
</dbReference>
<feature type="domain" description="Serine aminopeptidase S33" evidence="1">
    <location>
        <begin position="29"/>
        <end position="138"/>
    </location>
</feature>
<dbReference type="Gene3D" id="3.30.300.20">
    <property type="match status" value="1"/>
</dbReference>
<dbReference type="InterPro" id="IPR003718">
    <property type="entry name" value="OsmC/Ohr_fam"/>
</dbReference>
<proteinExistence type="predicted"/>
<dbReference type="InterPro" id="IPR029058">
    <property type="entry name" value="AB_hydrolase_fold"/>
</dbReference>
<evidence type="ECO:0000259" key="1">
    <source>
        <dbReference type="Pfam" id="PF12146"/>
    </source>
</evidence>
<protein>
    <submittedName>
        <fullName evidence="2">OsmC family protein</fullName>
    </submittedName>
</protein>
<dbReference type="PANTHER" id="PTHR39624:SF2">
    <property type="entry name" value="OSMC-LIKE PROTEIN"/>
    <property type="match status" value="1"/>
</dbReference>
<name>A0A7Y3RLW2_9PROT</name>
<dbReference type="InterPro" id="IPR015946">
    <property type="entry name" value="KH_dom-like_a/b"/>
</dbReference>
<dbReference type="Pfam" id="PF12146">
    <property type="entry name" value="Hydrolase_4"/>
    <property type="match status" value="1"/>
</dbReference>
<dbReference type="Gene3D" id="3.40.50.1820">
    <property type="entry name" value="alpha/beta hydrolase"/>
    <property type="match status" value="1"/>
</dbReference>
<dbReference type="PANTHER" id="PTHR39624">
    <property type="entry name" value="PROTEIN INVOLVED IN RIMO-MEDIATED BETA-METHYLTHIOLATION OF RIBOSOMAL PROTEIN S12 YCAO"/>
    <property type="match status" value="1"/>
</dbReference>
<dbReference type="InterPro" id="IPR022742">
    <property type="entry name" value="Hydrolase_4"/>
</dbReference>
<accession>A0A7Y3RLW2</accession>
<dbReference type="SUPFAM" id="SSF82784">
    <property type="entry name" value="OsmC-like"/>
    <property type="match status" value="1"/>
</dbReference>
<dbReference type="EMBL" id="JABFCX010000002">
    <property type="protein sequence ID" value="NNU16390.1"/>
    <property type="molecule type" value="Genomic_DNA"/>
</dbReference>
<evidence type="ECO:0000313" key="3">
    <source>
        <dbReference type="Proteomes" id="UP000536835"/>
    </source>
</evidence>